<reference evidence="1 2" key="1">
    <citation type="journal article" date="2018" name="New Phytol.">
        <title>Phylogenomics of Endogonaceae and evolution of mycorrhizas within Mucoromycota.</title>
        <authorList>
            <person name="Chang Y."/>
            <person name="Desiro A."/>
            <person name="Na H."/>
            <person name="Sandor L."/>
            <person name="Lipzen A."/>
            <person name="Clum A."/>
            <person name="Barry K."/>
            <person name="Grigoriev I.V."/>
            <person name="Martin F.M."/>
            <person name="Stajich J.E."/>
            <person name="Smith M.E."/>
            <person name="Bonito G."/>
            <person name="Spatafora J.W."/>
        </authorList>
    </citation>
    <scope>NUCLEOTIDE SEQUENCE [LARGE SCALE GENOMIC DNA]</scope>
    <source>
        <strain evidence="1 2">AD002</strain>
    </source>
</reference>
<evidence type="ECO:0000313" key="2">
    <source>
        <dbReference type="Proteomes" id="UP000274822"/>
    </source>
</evidence>
<dbReference type="EMBL" id="RBNJ01008925">
    <property type="protein sequence ID" value="RUS27162.1"/>
    <property type="molecule type" value="Genomic_DNA"/>
</dbReference>
<sequence>MTVGQKIGDAASSEHGSYHQVELSMNRRAQTGSRSYVKKYFLIKTTERPTFHNNLLSPSNPWGPWQMMHAAKNTMRTRSVTEVRDLVFTALLWYIC</sequence>
<name>A0A433QBL5_9FUNG</name>
<proteinExistence type="predicted"/>
<dbReference type="AlphaFoldDB" id="A0A433QBL5"/>
<protein>
    <submittedName>
        <fullName evidence="1">Uncharacterized protein</fullName>
    </submittedName>
</protein>
<gene>
    <name evidence="1" type="ORF">BC938DRAFT_483638</name>
</gene>
<accession>A0A433QBL5</accession>
<evidence type="ECO:0000313" key="1">
    <source>
        <dbReference type="EMBL" id="RUS27162.1"/>
    </source>
</evidence>
<organism evidence="1 2">
    <name type="scientific">Jimgerdemannia flammicorona</name>
    <dbReference type="NCBI Taxonomy" id="994334"/>
    <lineage>
        <taxon>Eukaryota</taxon>
        <taxon>Fungi</taxon>
        <taxon>Fungi incertae sedis</taxon>
        <taxon>Mucoromycota</taxon>
        <taxon>Mucoromycotina</taxon>
        <taxon>Endogonomycetes</taxon>
        <taxon>Endogonales</taxon>
        <taxon>Endogonaceae</taxon>
        <taxon>Jimgerdemannia</taxon>
    </lineage>
</organism>
<comment type="caution">
    <text evidence="1">The sequence shown here is derived from an EMBL/GenBank/DDBJ whole genome shotgun (WGS) entry which is preliminary data.</text>
</comment>
<dbReference type="Proteomes" id="UP000274822">
    <property type="component" value="Unassembled WGS sequence"/>
</dbReference>
<keyword evidence="2" id="KW-1185">Reference proteome</keyword>